<dbReference type="AlphaFoldDB" id="A0A383F3E6"/>
<dbReference type="Pfam" id="PF24012">
    <property type="entry name" value="DUF7326"/>
    <property type="match status" value="1"/>
</dbReference>
<gene>
    <name evidence="1" type="ORF">METZ01_LOCUS516333</name>
</gene>
<name>A0A383F3E6_9ZZZZ</name>
<dbReference type="EMBL" id="UINC01231087">
    <property type="protein sequence ID" value="SVE63479.1"/>
    <property type="molecule type" value="Genomic_DNA"/>
</dbReference>
<proteinExistence type="predicted"/>
<dbReference type="InterPro" id="IPR055750">
    <property type="entry name" value="DUF7326"/>
</dbReference>
<evidence type="ECO:0000313" key="1">
    <source>
        <dbReference type="EMBL" id="SVE63479.1"/>
    </source>
</evidence>
<accession>A0A383F3E6</accession>
<organism evidence="1">
    <name type="scientific">marine metagenome</name>
    <dbReference type="NCBI Taxonomy" id="408172"/>
    <lineage>
        <taxon>unclassified sequences</taxon>
        <taxon>metagenomes</taxon>
        <taxon>ecological metagenomes</taxon>
    </lineage>
</organism>
<reference evidence="1" key="1">
    <citation type="submission" date="2018-05" db="EMBL/GenBank/DDBJ databases">
        <authorList>
            <person name="Lanie J.A."/>
            <person name="Ng W.-L."/>
            <person name="Kazmierczak K.M."/>
            <person name="Andrzejewski T.M."/>
            <person name="Davidsen T.M."/>
            <person name="Wayne K.J."/>
            <person name="Tettelin H."/>
            <person name="Glass J.I."/>
            <person name="Rusch D."/>
            <person name="Podicherti R."/>
            <person name="Tsui H.-C.T."/>
            <person name="Winkler M.E."/>
        </authorList>
    </citation>
    <scope>NUCLEOTIDE SEQUENCE</scope>
</reference>
<sequence>MIKRATEIGLNEDQFERLKSYYIERYVDNMSMKDLMEYVANDMDLHLEKLSESDVIDDISFYFEEQFDEIVSEVKRGDL</sequence>
<protein>
    <submittedName>
        <fullName evidence="1">Uncharacterized protein</fullName>
    </submittedName>
</protein>